<dbReference type="EMBL" id="CP133618">
    <property type="protein sequence ID" value="WMV38534.1"/>
    <property type="molecule type" value="Genomic_DNA"/>
</dbReference>
<name>A0AAF0U3F2_SOLVR</name>
<evidence type="ECO:0000313" key="3">
    <source>
        <dbReference type="Proteomes" id="UP001234989"/>
    </source>
</evidence>
<gene>
    <name evidence="2" type="ORF">MTR67_031919</name>
</gene>
<protein>
    <submittedName>
        <fullName evidence="2">Uncharacterized protein</fullName>
    </submittedName>
</protein>
<evidence type="ECO:0000256" key="1">
    <source>
        <dbReference type="SAM" id="MobiDB-lite"/>
    </source>
</evidence>
<accession>A0AAF0U3F2</accession>
<dbReference type="AlphaFoldDB" id="A0AAF0U3F2"/>
<organism evidence="2 3">
    <name type="scientific">Solanum verrucosum</name>
    <dbReference type="NCBI Taxonomy" id="315347"/>
    <lineage>
        <taxon>Eukaryota</taxon>
        <taxon>Viridiplantae</taxon>
        <taxon>Streptophyta</taxon>
        <taxon>Embryophyta</taxon>
        <taxon>Tracheophyta</taxon>
        <taxon>Spermatophyta</taxon>
        <taxon>Magnoliopsida</taxon>
        <taxon>eudicotyledons</taxon>
        <taxon>Gunneridae</taxon>
        <taxon>Pentapetalae</taxon>
        <taxon>asterids</taxon>
        <taxon>lamiids</taxon>
        <taxon>Solanales</taxon>
        <taxon>Solanaceae</taxon>
        <taxon>Solanoideae</taxon>
        <taxon>Solaneae</taxon>
        <taxon>Solanum</taxon>
    </lineage>
</organism>
<feature type="compositionally biased region" description="Polar residues" evidence="1">
    <location>
        <begin position="48"/>
        <end position="62"/>
    </location>
</feature>
<dbReference type="Proteomes" id="UP001234989">
    <property type="component" value="Chromosome 7"/>
</dbReference>
<keyword evidence="3" id="KW-1185">Reference proteome</keyword>
<proteinExistence type="predicted"/>
<sequence length="93" mass="10608">MQILRSCRCNPRLPSTDHRSDHGTCWWSVVHHCNPSPLPSLENRLSLDPQTNPRSVGQTTVRGSRHLYPTSDTNYGRPARTFVQCTIHRSDRG</sequence>
<feature type="region of interest" description="Disordered" evidence="1">
    <location>
        <begin position="46"/>
        <end position="75"/>
    </location>
</feature>
<reference evidence="2" key="1">
    <citation type="submission" date="2023-08" db="EMBL/GenBank/DDBJ databases">
        <title>A de novo genome assembly of Solanum verrucosum Schlechtendal, a Mexican diploid species geographically isolated from the other diploid A-genome species in potato relatives.</title>
        <authorList>
            <person name="Hosaka K."/>
        </authorList>
    </citation>
    <scope>NUCLEOTIDE SEQUENCE</scope>
    <source>
        <tissue evidence="2">Young leaves</tissue>
    </source>
</reference>
<evidence type="ECO:0000313" key="2">
    <source>
        <dbReference type="EMBL" id="WMV38534.1"/>
    </source>
</evidence>